<keyword evidence="4 5" id="KW-0472">Membrane</keyword>
<evidence type="ECO:0000256" key="5">
    <source>
        <dbReference type="PROSITE-ProRule" id="PRU00205"/>
    </source>
</evidence>
<evidence type="ECO:0000256" key="1">
    <source>
        <dbReference type="ARBA" id="ARBA00004141"/>
    </source>
</evidence>
<feature type="transmembrane region" description="Helical" evidence="7">
    <location>
        <begin position="345"/>
        <end position="368"/>
    </location>
</feature>
<dbReference type="GO" id="GO:0055088">
    <property type="term" value="P:lipid homeostasis"/>
    <property type="evidence" value="ECO:0007669"/>
    <property type="project" value="TreeGrafter"/>
</dbReference>
<feature type="transmembrane region" description="Helical" evidence="7">
    <location>
        <begin position="388"/>
        <end position="407"/>
    </location>
</feature>
<dbReference type="InterPro" id="IPR050846">
    <property type="entry name" value="TLCD"/>
</dbReference>
<comment type="caution">
    <text evidence="9">The sequence shown here is derived from an EMBL/GenBank/DDBJ whole genome shotgun (WGS) entry which is preliminary data.</text>
</comment>
<dbReference type="PANTHER" id="PTHR13439">
    <property type="entry name" value="CT120 PROTEIN"/>
    <property type="match status" value="1"/>
</dbReference>
<evidence type="ECO:0000313" key="10">
    <source>
        <dbReference type="Proteomes" id="UP001460270"/>
    </source>
</evidence>
<reference evidence="10" key="1">
    <citation type="submission" date="2024-04" db="EMBL/GenBank/DDBJ databases">
        <title>Salinicola lusitanus LLJ914,a marine bacterium isolated from the Okinawa Trough.</title>
        <authorList>
            <person name="Li J."/>
        </authorList>
    </citation>
    <scope>NUCLEOTIDE SEQUENCE [LARGE SCALE GENOMIC DNA]</scope>
</reference>
<dbReference type="GO" id="GO:0016020">
    <property type="term" value="C:membrane"/>
    <property type="evidence" value="ECO:0007669"/>
    <property type="project" value="UniProtKB-SubCell"/>
</dbReference>
<gene>
    <name evidence="9" type="ORF">WMY93_003500</name>
</gene>
<accession>A0AAW0PZQ3</accession>
<name>A0AAW0PZQ3_9GOBI</name>
<sequence length="443" mass="48161">MALGDRRTRVSVPAGLRGYRDVCSGAGCGVSLLRLGACSSGVSLLCRGSLLAVADLLANVNLQESGEGGGGSNCSSSASTGLCDEHKVPAEIHVHCAFRIWCHCCNAAASQGCTGLSVIVPVQFWPESSLFPVLPHVTGVIPELTQLSHPLMSYTSSETPSCPKLYRHSLQTAFILAPRSSFSVSACLSLPVSDGHERADGGGGQLRGGYAQLPSPKHIEWNSRIVSTVHALIVGFFCLYILWFDDAVNANPVWGDPSLVKLNVAITCGYLLYDLVLLACNWSTMGDSFFVCHHLAALYAYGYVLTRGVLPYFANFRLISELSTPFVNQRWFFEALKYPRSHRMVVLNGLAMAVVFFLVRIAVMPSYWASVFATFGTPEFERLGLGAQVAWITSCIALDILNTIWMYKITRGAYKVLMGTRGRKGKDTAECSDKKDHVNNHTD</sequence>
<evidence type="ECO:0000256" key="7">
    <source>
        <dbReference type="SAM" id="Phobius"/>
    </source>
</evidence>
<evidence type="ECO:0000256" key="2">
    <source>
        <dbReference type="ARBA" id="ARBA00022692"/>
    </source>
</evidence>
<dbReference type="Proteomes" id="UP001460270">
    <property type="component" value="Unassembled WGS sequence"/>
</dbReference>
<dbReference type="AlphaFoldDB" id="A0AAW0PZQ3"/>
<dbReference type="SMART" id="SM00724">
    <property type="entry name" value="TLC"/>
    <property type="match status" value="1"/>
</dbReference>
<feature type="region of interest" description="Disordered" evidence="6">
    <location>
        <begin position="423"/>
        <end position="443"/>
    </location>
</feature>
<dbReference type="EMBL" id="JBBPFD010000002">
    <property type="protein sequence ID" value="KAK7940174.1"/>
    <property type="molecule type" value="Genomic_DNA"/>
</dbReference>
<keyword evidence="3 7" id="KW-1133">Transmembrane helix</keyword>
<feature type="domain" description="TLC" evidence="8">
    <location>
        <begin position="216"/>
        <end position="418"/>
    </location>
</feature>
<organism evidence="9 10">
    <name type="scientific">Mugilogobius chulae</name>
    <name type="common">yellowstripe goby</name>
    <dbReference type="NCBI Taxonomy" id="88201"/>
    <lineage>
        <taxon>Eukaryota</taxon>
        <taxon>Metazoa</taxon>
        <taxon>Chordata</taxon>
        <taxon>Craniata</taxon>
        <taxon>Vertebrata</taxon>
        <taxon>Euteleostomi</taxon>
        <taxon>Actinopterygii</taxon>
        <taxon>Neopterygii</taxon>
        <taxon>Teleostei</taxon>
        <taxon>Neoteleostei</taxon>
        <taxon>Acanthomorphata</taxon>
        <taxon>Gobiaria</taxon>
        <taxon>Gobiiformes</taxon>
        <taxon>Gobioidei</taxon>
        <taxon>Gobiidae</taxon>
        <taxon>Gobionellinae</taxon>
        <taxon>Mugilogobius</taxon>
    </lineage>
</organism>
<dbReference type="GO" id="GO:0005783">
    <property type="term" value="C:endoplasmic reticulum"/>
    <property type="evidence" value="ECO:0007669"/>
    <property type="project" value="TreeGrafter"/>
</dbReference>
<proteinExistence type="predicted"/>
<dbReference type="InterPro" id="IPR006634">
    <property type="entry name" value="TLC-dom"/>
</dbReference>
<feature type="compositionally biased region" description="Basic and acidic residues" evidence="6">
    <location>
        <begin position="425"/>
        <end position="443"/>
    </location>
</feature>
<dbReference type="PROSITE" id="PS50922">
    <property type="entry name" value="TLC"/>
    <property type="match status" value="1"/>
</dbReference>
<evidence type="ECO:0000259" key="8">
    <source>
        <dbReference type="PROSITE" id="PS50922"/>
    </source>
</evidence>
<protein>
    <recommendedName>
        <fullName evidence="8">TLC domain-containing protein</fullName>
    </recommendedName>
</protein>
<dbReference type="PANTHER" id="PTHR13439:SF49">
    <property type="entry name" value="TLC DOMAIN-CONTAINING PROTEIN 4-B"/>
    <property type="match status" value="1"/>
</dbReference>
<feature type="transmembrane region" description="Helical" evidence="7">
    <location>
        <begin position="225"/>
        <end position="244"/>
    </location>
</feature>
<evidence type="ECO:0000313" key="9">
    <source>
        <dbReference type="EMBL" id="KAK7940174.1"/>
    </source>
</evidence>
<dbReference type="Pfam" id="PF03798">
    <property type="entry name" value="TRAM_LAG1_CLN8"/>
    <property type="match status" value="1"/>
</dbReference>
<keyword evidence="2 5" id="KW-0812">Transmembrane</keyword>
<keyword evidence="10" id="KW-1185">Reference proteome</keyword>
<evidence type="ECO:0000256" key="4">
    <source>
        <dbReference type="ARBA" id="ARBA00023136"/>
    </source>
</evidence>
<comment type="subcellular location">
    <subcellularLocation>
        <location evidence="1">Membrane</location>
        <topology evidence="1">Multi-pass membrane protein</topology>
    </subcellularLocation>
</comment>
<evidence type="ECO:0000256" key="6">
    <source>
        <dbReference type="SAM" id="MobiDB-lite"/>
    </source>
</evidence>
<evidence type="ECO:0000256" key="3">
    <source>
        <dbReference type="ARBA" id="ARBA00022989"/>
    </source>
</evidence>
<feature type="transmembrane region" description="Helical" evidence="7">
    <location>
        <begin position="264"/>
        <end position="282"/>
    </location>
</feature>